<dbReference type="EMBL" id="MT269823">
    <property type="protein sequence ID" value="QTK23492.1"/>
    <property type="molecule type" value="Genomic_DNA"/>
</dbReference>
<dbReference type="RefSeq" id="WP_094818922.1">
    <property type="nucleotide sequence ID" value="NZ_CP032242.1"/>
</dbReference>
<sequence length="101" mass="12319">MISLSPPTICNSAANRTFHQLYREWIRERREHMHNVLTWERDRYGARLVGLFYRYCKVANPFPRCTLNTRINYRAHAVNLPDWPARSLELNKMWLSWREKK</sequence>
<organism evidence="2">
    <name type="scientific">Klebsiella pneumoniae</name>
    <dbReference type="NCBI Taxonomy" id="573"/>
    <lineage>
        <taxon>Bacteria</taxon>
        <taxon>Pseudomonadati</taxon>
        <taxon>Pseudomonadota</taxon>
        <taxon>Gammaproteobacteria</taxon>
        <taxon>Enterobacterales</taxon>
        <taxon>Enterobacteriaceae</taxon>
        <taxon>Klebsiella/Raoultella group</taxon>
        <taxon>Klebsiella</taxon>
        <taxon>Klebsiella pneumoniae complex</taxon>
    </lineage>
</organism>
<dbReference type="EMBL" id="MT269824">
    <property type="protein sequence ID" value="QTK23680.1"/>
    <property type="molecule type" value="Genomic_DNA"/>
</dbReference>
<gene>
    <name evidence="1" type="ORF">BMEGOFAM_00034</name>
    <name evidence="2" type="ORF">DNFNHLBG_00033</name>
</gene>
<evidence type="ECO:0000313" key="2">
    <source>
        <dbReference type="EMBL" id="QTK23680.1"/>
    </source>
</evidence>
<accession>A0A8A6W7G5</accession>
<geneLocation type="plasmid" evidence="1">
    <name>pBSI025-KPC2</name>
</geneLocation>
<keyword evidence="2" id="KW-0614">Plasmid</keyword>
<reference evidence="2" key="1">
    <citation type="submission" date="2020-03" db="EMBL/GenBank/DDBJ databases">
        <title>Integrating genomics with epidemiology reveals associations of carbapenem resistance with outcomes of bloodstream infections caused by Enterobacteriaceae in China.</title>
        <authorList>
            <person name="Yang Y."/>
            <person name="Yang Y."/>
            <person name="Tian G."/>
        </authorList>
    </citation>
    <scope>NUCLEOTIDE SEQUENCE</scope>
    <source>
        <strain evidence="1">BSI025</strain>
        <strain evidence="2">BSI026</strain>
        <plasmid evidence="1">pBSI025-KPC2</plasmid>
        <plasmid evidence="2">pBSI026-KPC2</plasmid>
    </source>
</reference>
<protein>
    <submittedName>
        <fullName evidence="2">Uncharacterized protein</fullName>
    </submittedName>
</protein>
<proteinExistence type="predicted"/>
<dbReference type="AlphaFoldDB" id="A0A8A6W7G5"/>
<name>A0A8A6W7G5_KLEPN</name>
<evidence type="ECO:0000313" key="1">
    <source>
        <dbReference type="EMBL" id="QTK23492.1"/>
    </source>
</evidence>
<geneLocation type="plasmid" evidence="2">
    <name>pBSI026-KPC2</name>
</geneLocation>